<evidence type="ECO:0000313" key="3">
    <source>
        <dbReference type="Proteomes" id="UP001372338"/>
    </source>
</evidence>
<sequence>MLKVLFLNKPANLKKVLIIQLQGLPAKGWKRLPQIRGRDRDRDGGGIVVLLLLPLKRVCYFLLLCLVIRVFIPICFFFHSFFTLATQFLLFFWISVADSDDSDSDAMYQQFL</sequence>
<proteinExistence type="predicted"/>
<evidence type="ECO:0000256" key="1">
    <source>
        <dbReference type="SAM" id="Phobius"/>
    </source>
</evidence>
<protein>
    <recommendedName>
        <fullName evidence="4">Transmembrane protein</fullName>
    </recommendedName>
</protein>
<dbReference type="EMBL" id="JAYWIO010000002">
    <property type="protein sequence ID" value="KAK7284049.1"/>
    <property type="molecule type" value="Genomic_DNA"/>
</dbReference>
<accession>A0AAN9IQ96</accession>
<organism evidence="2 3">
    <name type="scientific">Crotalaria pallida</name>
    <name type="common">Smooth rattlebox</name>
    <name type="synonym">Crotalaria striata</name>
    <dbReference type="NCBI Taxonomy" id="3830"/>
    <lineage>
        <taxon>Eukaryota</taxon>
        <taxon>Viridiplantae</taxon>
        <taxon>Streptophyta</taxon>
        <taxon>Embryophyta</taxon>
        <taxon>Tracheophyta</taxon>
        <taxon>Spermatophyta</taxon>
        <taxon>Magnoliopsida</taxon>
        <taxon>eudicotyledons</taxon>
        <taxon>Gunneridae</taxon>
        <taxon>Pentapetalae</taxon>
        <taxon>rosids</taxon>
        <taxon>fabids</taxon>
        <taxon>Fabales</taxon>
        <taxon>Fabaceae</taxon>
        <taxon>Papilionoideae</taxon>
        <taxon>50 kb inversion clade</taxon>
        <taxon>genistoids sensu lato</taxon>
        <taxon>core genistoids</taxon>
        <taxon>Crotalarieae</taxon>
        <taxon>Crotalaria</taxon>
    </lineage>
</organism>
<dbReference type="Proteomes" id="UP001372338">
    <property type="component" value="Unassembled WGS sequence"/>
</dbReference>
<dbReference type="AlphaFoldDB" id="A0AAN9IQ96"/>
<comment type="caution">
    <text evidence="2">The sequence shown here is derived from an EMBL/GenBank/DDBJ whole genome shotgun (WGS) entry which is preliminary data.</text>
</comment>
<gene>
    <name evidence="2" type="ORF">RIF29_13800</name>
</gene>
<evidence type="ECO:0008006" key="4">
    <source>
        <dbReference type="Google" id="ProtNLM"/>
    </source>
</evidence>
<reference evidence="2 3" key="1">
    <citation type="submission" date="2024-01" db="EMBL/GenBank/DDBJ databases">
        <title>The genomes of 5 underutilized Papilionoideae crops provide insights into root nodulation and disease resistanc.</title>
        <authorList>
            <person name="Yuan L."/>
        </authorList>
    </citation>
    <scope>NUCLEOTIDE SEQUENCE [LARGE SCALE GENOMIC DNA]</scope>
    <source>
        <strain evidence="2">ZHUSHIDOU_FW_LH</strain>
        <tissue evidence="2">Leaf</tissue>
    </source>
</reference>
<keyword evidence="1" id="KW-0472">Membrane</keyword>
<keyword evidence="1" id="KW-0812">Transmembrane</keyword>
<keyword evidence="3" id="KW-1185">Reference proteome</keyword>
<name>A0AAN9IQ96_CROPI</name>
<feature type="transmembrane region" description="Helical" evidence="1">
    <location>
        <begin position="61"/>
        <end position="94"/>
    </location>
</feature>
<evidence type="ECO:0000313" key="2">
    <source>
        <dbReference type="EMBL" id="KAK7284049.1"/>
    </source>
</evidence>
<keyword evidence="1" id="KW-1133">Transmembrane helix</keyword>